<organism evidence="2 3">
    <name type="scientific">Drosophila guanche</name>
    <name type="common">Fruit fly</name>
    <dbReference type="NCBI Taxonomy" id="7266"/>
    <lineage>
        <taxon>Eukaryota</taxon>
        <taxon>Metazoa</taxon>
        <taxon>Ecdysozoa</taxon>
        <taxon>Arthropoda</taxon>
        <taxon>Hexapoda</taxon>
        <taxon>Insecta</taxon>
        <taxon>Pterygota</taxon>
        <taxon>Neoptera</taxon>
        <taxon>Endopterygota</taxon>
        <taxon>Diptera</taxon>
        <taxon>Brachycera</taxon>
        <taxon>Muscomorpha</taxon>
        <taxon>Ephydroidea</taxon>
        <taxon>Drosophilidae</taxon>
        <taxon>Drosophila</taxon>
        <taxon>Sophophora</taxon>
    </lineage>
</organism>
<dbReference type="AlphaFoldDB" id="A0A3B0K2V5"/>
<keyword evidence="3" id="KW-1185">Reference proteome</keyword>
<dbReference type="Proteomes" id="UP000268350">
    <property type="component" value="Unassembled WGS sequence"/>
</dbReference>
<dbReference type="OrthoDB" id="8054940at2759"/>
<evidence type="ECO:0000313" key="2">
    <source>
        <dbReference type="EMBL" id="SPP88564.1"/>
    </source>
</evidence>
<protein>
    <submittedName>
        <fullName evidence="2">Uncharacterized protein</fullName>
    </submittedName>
</protein>
<sequence length="132" mass="14832">MLHGPASSKTKLIRDSLAMMERIQQITGTKPLGEHATMADWNDTSTVEREAVAMMRHYGLMSMGVESMAPLPLKEESYSSASQRPSEVSLDNRSRILSASQDTSGKGIPHKQSLDKLQRFWIVVPHCQRHHF</sequence>
<name>A0A3B0K2V5_DROGU</name>
<dbReference type="STRING" id="7266.A0A3B0K2V5"/>
<feature type="compositionally biased region" description="Polar residues" evidence="1">
    <location>
        <begin position="78"/>
        <end position="104"/>
    </location>
</feature>
<evidence type="ECO:0000256" key="1">
    <source>
        <dbReference type="SAM" id="MobiDB-lite"/>
    </source>
</evidence>
<gene>
    <name evidence="2" type="ORF">DGUA_6G018796</name>
</gene>
<dbReference type="EMBL" id="OUUW01000015">
    <property type="protein sequence ID" value="SPP88564.1"/>
    <property type="molecule type" value="Genomic_DNA"/>
</dbReference>
<accession>A0A3B0K2V5</accession>
<reference evidence="3" key="1">
    <citation type="submission" date="2018-01" db="EMBL/GenBank/DDBJ databases">
        <authorList>
            <person name="Alioto T."/>
            <person name="Alioto T."/>
        </authorList>
    </citation>
    <scope>NUCLEOTIDE SEQUENCE [LARGE SCALE GENOMIC DNA]</scope>
</reference>
<feature type="region of interest" description="Disordered" evidence="1">
    <location>
        <begin position="75"/>
        <end position="110"/>
    </location>
</feature>
<evidence type="ECO:0000313" key="3">
    <source>
        <dbReference type="Proteomes" id="UP000268350"/>
    </source>
</evidence>
<proteinExistence type="predicted"/>